<comment type="caution">
    <text evidence="7">The sequence shown here is derived from an EMBL/GenBank/DDBJ whole genome shotgun (WGS) entry which is preliminary data.</text>
</comment>
<organism evidence="7 8">
    <name type="scientific">Pomacea canaliculata</name>
    <name type="common">Golden apple snail</name>
    <dbReference type="NCBI Taxonomy" id="400727"/>
    <lineage>
        <taxon>Eukaryota</taxon>
        <taxon>Metazoa</taxon>
        <taxon>Spiralia</taxon>
        <taxon>Lophotrochozoa</taxon>
        <taxon>Mollusca</taxon>
        <taxon>Gastropoda</taxon>
        <taxon>Caenogastropoda</taxon>
        <taxon>Architaenioglossa</taxon>
        <taxon>Ampullarioidea</taxon>
        <taxon>Ampullariidae</taxon>
        <taxon>Pomacea</taxon>
    </lineage>
</organism>
<feature type="compositionally biased region" description="Basic and acidic residues" evidence="5">
    <location>
        <begin position="51"/>
        <end position="67"/>
    </location>
</feature>
<dbReference type="OrthoDB" id="297496at2759"/>
<gene>
    <name evidence="7" type="ORF">C0Q70_08274</name>
</gene>
<dbReference type="InterPro" id="IPR003280">
    <property type="entry name" value="2pore_dom_K_chnl"/>
</dbReference>
<protein>
    <recommendedName>
        <fullName evidence="9">Potassium channel domain-containing protein</fullName>
    </recommendedName>
</protein>
<dbReference type="AlphaFoldDB" id="A0A2T7PHE4"/>
<dbReference type="PANTHER" id="PTHR11003">
    <property type="entry name" value="POTASSIUM CHANNEL, SUBFAMILY K"/>
    <property type="match status" value="1"/>
</dbReference>
<keyword evidence="4 6" id="KW-0472">Membrane</keyword>
<proteinExistence type="predicted"/>
<feature type="transmembrane region" description="Helical" evidence="6">
    <location>
        <begin position="175"/>
        <end position="201"/>
    </location>
</feature>
<sequence length="292" mass="32299">MSSSSENHLSKPDHNAGAAGGKRSRGHVRCACSSCCPRRQASSDDDEVDDKVDKKVDNGPGDKDGGSERPYLALGAKTTSTTSDVDKDNTLRSGITGLSQLSDLPHYHLGSDMANIPDAEQEEEEDSKPSRKTCLCCCSCRCCPRKRRNSGLSPSSVGEKGRAHRCTTCCKKVTAFLFSHVGLSLVIVAYAVLGAFIFMSLEAPYEKNERFRMAEVRRTSVELLWNITFAMNIFYKPNWTAEAEAVFLDFQHKMYTAVKWEGWDGQDVTMETKWSFFGSLLYSITVITTIGE</sequence>
<dbReference type="GO" id="GO:0005886">
    <property type="term" value="C:plasma membrane"/>
    <property type="evidence" value="ECO:0007669"/>
    <property type="project" value="TreeGrafter"/>
</dbReference>
<accession>A0A2T7PHE4</accession>
<dbReference type="Proteomes" id="UP000245119">
    <property type="component" value="Linkage Group LG4"/>
</dbReference>
<dbReference type="SUPFAM" id="SSF81324">
    <property type="entry name" value="Voltage-gated potassium channels"/>
    <property type="match status" value="1"/>
</dbReference>
<dbReference type="Gene3D" id="1.10.287.70">
    <property type="match status" value="1"/>
</dbReference>
<evidence type="ECO:0000256" key="2">
    <source>
        <dbReference type="ARBA" id="ARBA00022692"/>
    </source>
</evidence>
<evidence type="ECO:0000256" key="3">
    <source>
        <dbReference type="ARBA" id="ARBA00022989"/>
    </source>
</evidence>
<feature type="region of interest" description="Disordered" evidence="5">
    <location>
        <begin position="1"/>
        <end position="91"/>
    </location>
</feature>
<dbReference type="GO" id="GO:0030322">
    <property type="term" value="P:stabilization of membrane potential"/>
    <property type="evidence" value="ECO:0007669"/>
    <property type="project" value="TreeGrafter"/>
</dbReference>
<evidence type="ECO:0000256" key="5">
    <source>
        <dbReference type="SAM" id="MobiDB-lite"/>
    </source>
</evidence>
<evidence type="ECO:0008006" key="9">
    <source>
        <dbReference type="Google" id="ProtNLM"/>
    </source>
</evidence>
<evidence type="ECO:0000313" key="8">
    <source>
        <dbReference type="Proteomes" id="UP000245119"/>
    </source>
</evidence>
<keyword evidence="8" id="KW-1185">Reference proteome</keyword>
<evidence type="ECO:0000256" key="1">
    <source>
        <dbReference type="ARBA" id="ARBA00004141"/>
    </source>
</evidence>
<dbReference type="GO" id="GO:0015271">
    <property type="term" value="F:outward rectifier potassium channel activity"/>
    <property type="evidence" value="ECO:0007669"/>
    <property type="project" value="TreeGrafter"/>
</dbReference>
<evidence type="ECO:0000256" key="4">
    <source>
        <dbReference type="ARBA" id="ARBA00023136"/>
    </source>
</evidence>
<reference evidence="7 8" key="1">
    <citation type="submission" date="2018-04" db="EMBL/GenBank/DDBJ databases">
        <title>The genome of golden apple snail Pomacea canaliculata provides insight into stress tolerance and invasive adaptation.</title>
        <authorList>
            <person name="Liu C."/>
            <person name="Liu B."/>
            <person name="Ren Y."/>
            <person name="Zhang Y."/>
            <person name="Wang H."/>
            <person name="Li S."/>
            <person name="Jiang F."/>
            <person name="Yin L."/>
            <person name="Zhang G."/>
            <person name="Qian W."/>
            <person name="Fan W."/>
        </authorList>
    </citation>
    <scope>NUCLEOTIDE SEQUENCE [LARGE SCALE GENOMIC DNA]</scope>
    <source>
        <strain evidence="7">SZHN2017</strain>
        <tissue evidence="7">Muscle</tissue>
    </source>
</reference>
<dbReference type="PANTHER" id="PTHR11003:SF334">
    <property type="entry name" value="FI03418P"/>
    <property type="match status" value="1"/>
</dbReference>
<name>A0A2T7PHE4_POMCA</name>
<dbReference type="GO" id="GO:0022841">
    <property type="term" value="F:potassium ion leak channel activity"/>
    <property type="evidence" value="ECO:0007669"/>
    <property type="project" value="TreeGrafter"/>
</dbReference>
<evidence type="ECO:0000313" key="7">
    <source>
        <dbReference type="EMBL" id="PVD32827.1"/>
    </source>
</evidence>
<comment type="subcellular location">
    <subcellularLocation>
        <location evidence="1">Membrane</location>
        <topology evidence="1">Multi-pass membrane protein</topology>
    </subcellularLocation>
</comment>
<keyword evidence="3 6" id="KW-1133">Transmembrane helix</keyword>
<keyword evidence="2 6" id="KW-0812">Transmembrane</keyword>
<evidence type="ECO:0000256" key="6">
    <source>
        <dbReference type="SAM" id="Phobius"/>
    </source>
</evidence>
<dbReference type="EMBL" id="PZQS01000004">
    <property type="protein sequence ID" value="PVD32827.1"/>
    <property type="molecule type" value="Genomic_DNA"/>
</dbReference>